<dbReference type="SUPFAM" id="SSF90229">
    <property type="entry name" value="CCCH zinc finger"/>
    <property type="match status" value="1"/>
</dbReference>
<feature type="domain" description="C3H1-type" evidence="6">
    <location>
        <begin position="78"/>
        <end position="105"/>
    </location>
</feature>
<dbReference type="OrthoDB" id="411372at2759"/>
<feature type="zinc finger region" description="C3H1-type" evidence="4">
    <location>
        <begin position="48"/>
        <end position="75"/>
    </location>
</feature>
<dbReference type="GO" id="GO:0000209">
    <property type="term" value="P:protein polyubiquitination"/>
    <property type="evidence" value="ECO:0007669"/>
    <property type="project" value="InterPro"/>
</dbReference>
<sequence length="922" mass="93443">MPADAAYHHESDRDIQRDHDRMGDIDRADRTDKGGSKHKPASSSKSKDLSHVPCKFFKVGGCTAGSSCPFSHTAAEPGAQKETCTWFVKGNCKFGHKCALAHVLPGQSMAMDRKNKKAAQVAAQQANAGMERGGKVTRGGKRDQVGGANGGAGRLLAGGSTAPTRIIGAPTTSRPQMLKATISPSAPAPPLKDTDFASFATLDELDDIHLASQKEAKEADGKEKEETKDKETKDPLPPSAPRPAVSSTNATTTDFGPIGSPPNYRPGQPTSPTRPVGVNGATFSPGTSPRAHSHLNGVNIGSSPSANGNPGNNATAGGGLLSSSPFSAPGTQTHFPSSSYSTGYGHGTQGIAASLGSGLAMMGGRKGWGDVDVGSPGKMNVGPSSYSVSGLLSAQMAGGQGGRSNGLGGAGGRGEYDISIEYEDFGGARRGQRGQDVAVEDEDLEDFLPSSLNDLLTPEERSRRMSRSNSGQAKPLGISHLSHALAEGNGNGANGGGAGGVGHRYSRSVPAPTLLGDIKSIWADNTTSQNPHTATTNQLTASGLPSSPPIHRGTPSSSAYAAADAAGLSMSMGSAGTASSMGMMSLSPSNASAAFLPGLHHHYKAKQQAQMGVGPGVGPGGIARQLRGTSNPLFSNTGPGAAGGAGNSGASGPGGANPNSLASNYLQPLGLGLPGSPGSSSVHTHTHGGTQTTYRTTPSPFDLTQTLHQHNPLLQHAGQPHTARPIPSGLTTGGGDDAHLAPQLISPSSRALQAHAPGQSLPQGLAAGYSRIHALPPLTHIASPPASASFAPKTPPAREGLAFGSSLGGISEGPYGEMPPLPPLQHQHQHQHQGQQQPGFGSTTNTASNTAGLETMFSRLSYSAATRSGPGGISAAGPPPGLSRNVSGGRYGQQAGVGAGPLSPLSGPVVSRDDDDLFDMDK</sequence>
<feature type="compositionally biased region" description="Low complexity" evidence="5">
    <location>
        <begin position="301"/>
        <end position="315"/>
    </location>
</feature>
<feature type="compositionally biased region" description="Basic and acidic residues" evidence="5">
    <location>
        <begin position="213"/>
        <end position="234"/>
    </location>
</feature>
<gene>
    <name evidence="7" type="ORF">AAE3_LOCUS12263</name>
</gene>
<evidence type="ECO:0000256" key="2">
    <source>
        <dbReference type="ARBA" id="ARBA00022771"/>
    </source>
</evidence>
<feature type="compositionally biased region" description="Gly residues" evidence="5">
    <location>
        <begin position="889"/>
        <end position="899"/>
    </location>
</feature>
<keyword evidence="1 4" id="KW-0479">Metal-binding</keyword>
<dbReference type="GO" id="GO:0008270">
    <property type="term" value="F:zinc ion binding"/>
    <property type="evidence" value="ECO:0007669"/>
    <property type="project" value="UniProtKB-KW"/>
</dbReference>
<feature type="domain" description="C3H1-type" evidence="6">
    <location>
        <begin position="48"/>
        <end position="75"/>
    </location>
</feature>
<evidence type="ECO:0000313" key="8">
    <source>
        <dbReference type="Proteomes" id="UP000467700"/>
    </source>
</evidence>
<feature type="region of interest" description="Disordered" evidence="5">
    <location>
        <begin position="213"/>
        <end position="341"/>
    </location>
</feature>
<feature type="region of interest" description="Disordered" evidence="5">
    <location>
        <begin position="786"/>
        <end position="848"/>
    </location>
</feature>
<dbReference type="AlphaFoldDB" id="A0A8S0W4D2"/>
<feature type="region of interest" description="Disordered" evidence="5">
    <location>
        <begin position="716"/>
        <end position="742"/>
    </location>
</feature>
<dbReference type="Proteomes" id="UP000467700">
    <property type="component" value="Unassembled WGS sequence"/>
</dbReference>
<dbReference type="InterPro" id="IPR000571">
    <property type="entry name" value="Znf_CCCH"/>
</dbReference>
<feature type="compositionally biased region" description="Gly residues" evidence="5">
    <location>
        <begin position="640"/>
        <end position="655"/>
    </location>
</feature>
<evidence type="ECO:0000256" key="5">
    <source>
        <dbReference type="SAM" id="MobiDB-lite"/>
    </source>
</evidence>
<evidence type="ECO:0000313" key="7">
    <source>
        <dbReference type="EMBL" id="CAA7270025.1"/>
    </source>
</evidence>
<accession>A0A8S0W4D2</accession>
<dbReference type="EMBL" id="CACVBS010000084">
    <property type="protein sequence ID" value="CAA7270025.1"/>
    <property type="molecule type" value="Genomic_DNA"/>
</dbReference>
<dbReference type="PANTHER" id="PTHR11224">
    <property type="entry name" value="MAKORIN-RELATED"/>
    <property type="match status" value="1"/>
</dbReference>
<feature type="region of interest" description="Disordered" evidence="5">
    <location>
        <begin position="125"/>
        <end position="176"/>
    </location>
</feature>
<evidence type="ECO:0000256" key="3">
    <source>
        <dbReference type="ARBA" id="ARBA00022833"/>
    </source>
</evidence>
<proteinExistence type="predicted"/>
<feature type="compositionally biased region" description="Polar residues" evidence="5">
    <location>
        <begin position="525"/>
        <end position="545"/>
    </location>
</feature>
<dbReference type="PROSITE" id="PS50103">
    <property type="entry name" value="ZF_C3H1"/>
    <property type="match status" value="2"/>
</dbReference>
<feature type="compositionally biased region" description="Polar residues" evidence="5">
    <location>
        <begin position="321"/>
        <end position="336"/>
    </location>
</feature>
<dbReference type="InterPro" id="IPR036855">
    <property type="entry name" value="Znf_CCCH_sf"/>
</dbReference>
<feature type="compositionally biased region" description="Basic and acidic residues" evidence="5">
    <location>
        <begin position="1"/>
        <end position="35"/>
    </location>
</feature>
<organism evidence="7 8">
    <name type="scientific">Cyclocybe aegerita</name>
    <name type="common">Black poplar mushroom</name>
    <name type="synonym">Agrocybe aegerita</name>
    <dbReference type="NCBI Taxonomy" id="1973307"/>
    <lineage>
        <taxon>Eukaryota</taxon>
        <taxon>Fungi</taxon>
        <taxon>Dikarya</taxon>
        <taxon>Basidiomycota</taxon>
        <taxon>Agaricomycotina</taxon>
        <taxon>Agaricomycetes</taxon>
        <taxon>Agaricomycetidae</taxon>
        <taxon>Agaricales</taxon>
        <taxon>Agaricineae</taxon>
        <taxon>Bolbitiaceae</taxon>
        <taxon>Cyclocybe</taxon>
    </lineage>
</organism>
<feature type="region of interest" description="Disordered" evidence="5">
    <location>
        <begin position="866"/>
        <end position="922"/>
    </location>
</feature>
<feature type="compositionally biased region" description="Polar residues" evidence="5">
    <location>
        <begin position="627"/>
        <end position="637"/>
    </location>
</feature>
<feature type="region of interest" description="Disordered" evidence="5">
    <location>
        <begin position="427"/>
        <end position="475"/>
    </location>
</feature>
<dbReference type="GO" id="GO:0061630">
    <property type="term" value="F:ubiquitin protein ligase activity"/>
    <property type="evidence" value="ECO:0007669"/>
    <property type="project" value="InterPro"/>
</dbReference>
<keyword evidence="2 4" id="KW-0863">Zinc-finger</keyword>
<dbReference type="SMART" id="SM00356">
    <property type="entry name" value="ZnF_C3H1"/>
    <property type="match status" value="2"/>
</dbReference>
<reference evidence="7 8" key="1">
    <citation type="submission" date="2020-01" db="EMBL/GenBank/DDBJ databases">
        <authorList>
            <person name="Gupta K D."/>
        </authorList>
    </citation>
    <scope>NUCLEOTIDE SEQUENCE [LARGE SCALE GENOMIC DNA]</scope>
</reference>
<feature type="zinc finger region" description="C3H1-type" evidence="4">
    <location>
        <begin position="78"/>
        <end position="105"/>
    </location>
</feature>
<dbReference type="Gene3D" id="4.10.1000.10">
    <property type="entry name" value="Zinc finger, CCCH-type"/>
    <property type="match status" value="1"/>
</dbReference>
<feature type="region of interest" description="Disordered" evidence="5">
    <location>
        <begin position="618"/>
        <end position="704"/>
    </location>
</feature>
<dbReference type="PANTHER" id="PTHR11224:SF10">
    <property type="entry name" value="IP09428P-RELATED"/>
    <property type="match status" value="1"/>
</dbReference>
<name>A0A8S0W4D2_CYCAE</name>
<keyword evidence="3 4" id="KW-0862">Zinc</keyword>
<protein>
    <recommendedName>
        <fullName evidence="6">C3H1-type domain-containing protein</fullName>
    </recommendedName>
</protein>
<feature type="compositionally biased region" description="Low complexity" evidence="5">
    <location>
        <begin position="668"/>
        <end position="700"/>
    </location>
</feature>
<feature type="region of interest" description="Disordered" evidence="5">
    <location>
        <begin position="1"/>
        <end position="48"/>
    </location>
</feature>
<comment type="caution">
    <text evidence="7">The sequence shown here is derived from an EMBL/GenBank/DDBJ whole genome shotgun (WGS) entry which is preliminary data.</text>
</comment>
<keyword evidence="8" id="KW-1185">Reference proteome</keyword>
<dbReference type="InterPro" id="IPR045072">
    <property type="entry name" value="MKRN-like"/>
</dbReference>
<evidence type="ECO:0000259" key="6">
    <source>
        <dbReference type="PROSITE" id="PS50103"/>
    </source>
</evidence>
<feature type="compositionally biased region" description="Polar residues" evidence="5">
    <location>
        <begin position="245"/>
        <end position="254"/>
    </location>
</feature>
<feature type="compositionally biased region" description="Acidic residues" evidence="5">
    <location>
        <begin position="913"/>
        <end position="922"/>
    </location>
</feature>
<feature type="region of interest" description="Disordered" evidence="5">
    <location>
        <begin position="525"/>
        <end position="558"/>
    </location>
</feature>
<evidence type="ECO:0000256" key="4">
    <source>
        <dbReference type="PROSITE-ProRule" id="PRU00723"/>
    </source>
</evidence>
<evidence type="ECO:0000256" key="1">
    <source>
        <dbReference type="ARBA" id="ARBA00022723"/>
    </source>
</evidence>